<feature type="domain" description="SGNH hydrolase-type esterase" evidence="1">
    <location>
        <begin position="7"/>
        <end position="214"/>
    </location>
</feature>
<dbReference type="InterPro" id="IPR013830">
    <property type="entry name" value="SGNH_hydro"/>
</dbReference>
<keyword evidence="3" id="KW-1185">Reference proteome</keyword>
<comment type="caution">
    <text evidence="2">The sequence shown here is derived from an EMBL/GenBank/DDBJ whole genome shotgun (WGS) entry which is preliminary data.</text>
</comment>
<dbReference type="PANTHER" id="PTHR30383:SF5">
    <property type="entry name" value="SGNH HYDROLASE-TYPE ESTERASE DOMAIN-CONTAINING PROTEIN"/>
    <property type="match status" value="1"/>
</dbReference>
<dbReference type="AlphaFoldDB" id="A0A923I7Z8"/>
<dbReference type="RefSeq" id="WP_186886971.1">
    <property type="nucleotide sequence ID" value="NZ_JACONZ010000001.1"/>
</dbReference>
<dbReference type="SUPFAM" id="SSF52266">
    <property type="entry name" value="SGNH hydrolase"/>
    <property type="match status" value="1"/>
</dbReference>
<dbReference type="EMBL" id="JACONZ010000001">
    <property type="protein sequence ID" value="MBC5580632.1"/>
    <property type="molecule type" value="Genomic_DNA"/>
</dbReference>
<dbReference type="CDD" id="cd00229">
    <property type="entry name" value="SGNH_hydrolase"/>
    <property type="match status" value="1"/>
</dbReference>
<dbReference type="GO" id="GO:0004622">
    <property type="term" value="F:phosphatidylcholine lysophospholipase activity"/>
    <property type="evidence" value="ECO:0007669"/>
    <property type="project" value="TreeGrafter"/>
</dbReference>
<evidence type="ECO:0000313" key="2">
    <source>
        <dbReference type="EMBL" id="MBC5580632.1"/>
    </source>
</evidence>
<sequence length="227" mass="25297">MIESVCIFGDSVARGVVLDEAKQRYVDSRSCFARLVAEARHIAVENFSRFGCTVTKGSRVAQRHLEDAARADYTVVEFGGNDCDYRWQQVAADPLSPHDCNTPPARFCAEYGALLQQVRRAGGRPVAFSLPPVDEQRYFDWISRGLSKDALLQFLGGVRRIYDWQAHYSDLAAETAQALNVPVVDLRGAFLSHNDYRSLLCGDGIHPNEAGHRLITQVLEDRIAQLA</sequence>
<dbReference type="Gene3D" id="3.40.50.1110">
    <property type="entry name" value="SGNH hydrolase"/>
    <property type="match status" value="1"/>
</dbReference>
<dbReference type="Proteomes" id="UP000659630">
    <property type="component" value="Unassembled WGS sequence"/>
</dbReference>
<reference evidence="2" key="1">
    <citation type="submission" date="2020-08" db="EMBL/GenBank/DDBJ databases">
        <title>Genome public.</title>
        <authorList>
            <person name="Liu C."/>
            <person name="Sun Q."/>
        </authorList>
    </citation>
    <scope>NUCLEOTIDE SEQUENCE</scope>
    <source>
        <strain evidence="2">BX8</strain>
    </source>
</reference>
<keyword evidence="2" id="KW-0378">Hydrolase</keyword>
<dbReference type="Pfam" id="PF13472">
    <property type="entry name" value="Lipase_GDSL_2"/>
    <property type="match status" value="1"/>
</dbReference>
<dbReference type="InterPro" id="IPR051532">
    <property type="entry name" value="Ester_Hydrolysis_Enzymes"/>
</dbReference>
<organism evidence="2 3">
    <name type="scientific">Anaerofilum hominis</name>
    <dbReference type="NCBI Taxonomy" id="2763016"/>
    <lineage>
        <taxon>Bacteria</taxon>
        <taxon>Bacillati</taxon>
        <taxon>Bacillota</taxon>
        <taxon>Clostridia</taxon>
        <taxon>Eubacteriales</taxon>
        <taxon>Oscillospiraceae</taxon>
        <taxon>Anaerofilum</taxon>
    </lineage>
</organism>
<accession>A0A923I7Z8</accession>
<dbReference type="InterPro" id="IPR036514">
    <property type="entry name" value="SGNH_hydro_sf"/>
</dbReference>
<name>A0A923I7Z8_9FIRM</name>
<gene>
    <name evidence="2" type="ORF">H8S23_03850</name>
</gene>
<protein>
    <submittedName>
        <fullName evidence="2">SGNH/GDSL hydrolase family protein</fullName>
    </submittedName>
</protein>
<evidence type="ECO:0000313" key="3">
    <source>
        <dbReference type="Proteomes" id="UP000659630"/>
    </source>
</evidence>
<dbReference type="PANTHER" id="PTHR30383">
    <property type="entry name" value="THIOESTERASE 1/PROTEASE 1/LYSOPHOSPHOLIPASE L1"/>
    <property type="match status" value="1"/>
</dbReference>
<evidence type="ECO:0000259" key="1">
    <source>
        <dbReference type="Pfam" id="PF13472"/>
    </source>
</evidence>
<proteinExistence type="predicted"/>